<evidence type="ECO:0000313" key="7">
    <source>
        <dbReference type="EMBL" id="CDW86051.1"/>
    </source>
</evidence>
<dbReference type="InterPro" id="IPR005517">
    <property type="entry name" value="Transl_elong_EFG/EF2_IV"/>
</dbReference>
<keyword evidence="8" id="KW-1185">Reference proteome</keyword>
<dbReference type="InterPro" id="IPR000795">
    <property type="entry name" value="T_Tr_GTP-bd_dom"/>
</dbReference>
<dbReference type="InterPro" id="IPR000640">
    <property type="entry name" value="EFG_V-like"/>
</dbReference>
<dbReference type="InterPro" id="IPR035647">
    <property type="entry name" value="EFG_III/V"/>
</dbReference>
<dbReference type="Pfam" id="PF14492">
    <property type="entry name" value="EFG_III"/>
    <property type="match status" value="1"/>
</dbReference>
<keyword evidence="3" id="KW-0496">Mitochondrion</keyword>
<dbReference type="CDD" id="cd16262">
    <property type="entry name" value="EFG_III"/>
    <property type="match status" value="1"/>
</dbReference>
<keyword evidence="4" id="KW-0342">GTP-binding</keyword>
<evidence type="ECO:0000256" key="4">
    <source>
        <dbReference type="ARBA" id="ARBA00023134"/>
    </source>
</evidence>
<dbReference type="SUPFAM" id="SSF50447">
    <property type="entry name" value="Translation proteins"/>
    <property type="match status" value="1"/>
</dbReference>
<evidence type="ECO:0000256" key="3">
    <source>
        <dbReference type="ARBA" id="ARBA00023128"/>
    </source>
</evidence>
<evidence type="ECO:0000256" key="5">
    <source>
        <dbReference type="SAM" id="Coils"/>
    </source>
</evidence>
<dbReference type="Gene3D" id="3.30.230.10">
    <property type="match status" value="1"/>
</dbReference>
<dbReference type="SMART" id="SM00838">
    <property type="entry name" value="EFG_C"/>
    <property type="match status" value="1"/>
</dbReference>
<gene>
    <name evidence="7" type="primary">Contig12005.g12845</name>
    <name evidence="7" type="ORF">STYLEM_15142</name>
</gene>
<dbReference type="InterPro" id="IPR005225">
    <property type="entry name" value="Small_GTP-bd"/>
</dbReference>
<dbReference type="PANTHER" id="PTHR43261:SF1">
    <property type="entry name" value="RIBOSOME-RELEASING FACTOR 2, MITOCHONDRIAL"/>
    <property type="match status" value="1"/>
</dbReference>
<dbReference type="CDD" id="cd03713">
    <property type="entry name" value="EFG_mtEFG_C"/>
    <property type="match status" value="1"/>
</dbReference>
<dbReference type="AlphaFoldDB" id="A0A078AVG9"/>
<keyword evidence="7" id="KW-0251">Elongation factor</keyword>
<dbReference type="Gene3D" id="3.30.70.870">
    <property type="entry name" value="Elongation Factor G (Translational Gtpase), domain 3"/>
    <property type="match status" value="1"/>
</dbReference>
<dbReference type="InterPro" id="IPR004161">
    <property type="entry name" value="EFTu-like_2"/>
</dbReference>
<dbReference type="Gene3D" id="3.40.50.300">
    <property type="entry name" value="P-loop containing nucleotide triphosphate hydrolases"/>
    <property type="match status" value="1"/>
</dbReference>
<dbReference type="Pfam" id="PF00009">
    <property type="entry name" value="GTP_EFTU"/>
    <property type="match status" value="1"/>
</dbReference>
<dbReference type="InterPro" id="IPR035649">
    <property type="entry name" value="EFG_V"/>
</dbReference>
<dbReference type="SUPFAM" id="SSF52540">
    <property type="entry name" value="P-loop containing nucleoside triphosphate hydrolases"/>
    <property type="match status" value="1"/>
</dbReference>
<dbReference type="InterPro" id="IPR041095">
    <property type="entry name" value="EFG_II"/>
</dbReference>
<dbReference type="EMBL" id="CCKQ01014299">
    <property type="protein sequence ID" value="CDW86051.1"/>
    <property type="molecule type" value="Genomic_DNA"/>
</dbReference>
<proteinExistence type="predicted"/>
<dbReference type="InterPro" id="IPR027417">
    <property type="entry name" value="P-loop_NTPase"/>
</dbReference>
<dbReference type="GO" id="GO:0003746">
    <property type="term" value="F:translation elongation factor activity"/>
    <property type="evidence" value="ECO:0007669"/>
    <property type="project" value="UniProtKB-KW"/>
</dbReference>
<sequence>MRRLYQNGIQLFNQKLYQRRFFASGFKQTKVQQGKENILISNTMEGKTTCTERMLFYAGALENPGGMQVICLIILSEVHHGNTVMDYMEQERKRGITIRAATIAFNWYGHQINLIDTPGHVDFTAEVERSLRVCDGAVALFDAMQGVETQSETVWMQANKFKIPRLGFINKLDRQGSNIVTTLESIKRRLKVEPILVNVPSNDNNQLKGIIDLPSMMLYEYLDDKGKNVNIEEINKNHTLFNRTLEYRTQLIEQLANFDDELGDLYLSGVPIENLNQELIERAIRNSLMTQKSVALFCGSALKNKGIQPLLDAVIKYLPSPEDIVVKGVNQISQQEVTRTALKKEKLCALAFKVVNDKEKGLVTFFRVYSGSLKNKSRILNANLNKTERIQSLLRVRADEAQLLNEIGVGDIGAITGCKDIRSGDTLLEDLDEERIILEGVKMPPPVFFCSIEPENSRDQQELEGILFNLSREDPSISVKNDQETGQLLVSGLGELHLEILRDRIEIEYGIKSELGKMRVAYRESIAASSRGDLTLEKVIGGQNLYAHISMEIETTLGEVDFQELQKRKFDSMVYDENDKSAYQLSKDSFNLDIDTLESSNLVGNLAQNEITNVYEELESKSERVKLEGDEYEAKNKRQRDVATQATLEIYRSLDSLPIESKVSMQNAIEDCLQSGSLLGYPMVNVRVKILDGKWSNIRSRNPIIFQMGATQLLKQLIDEAQPTLLEPYMNVEISVPDHVVGMVLSDITGKRGGSVIGIRNVQAKFYDETDSNSNIVDEKKKCVNTLIPLSEMVGYTTYLRSSTKGEGQFVMNFSHYEKCAGQKQDEVLNNPYDF</sequence>
<dbReference type="PROSITE" id="PS00301">
    <property type="entry name" value="G_TR_1"/>
    <property type="match status" value="1"/>
</dbReference>
<dbReference type="GO" id="GO:0032543">
    <property type="term" value="P:mitochondrial translation"/>
    <property type="evidence" value="ECO:0007669"/>
    <property type="project" value="TreeGrafter"/>
</dbReference>
<dbReference type="Pfam" id="PF03144">
    <property type="entry name" value="GTP_EFTU_D2"/>
    <property type="match status" value="1"/>
</dbReference>
<evidence type="ECO:0000313" key="8">
    <source>
        <dbReference type="Proteomes" id="UP000039865"/>
    </source>
</evidence>
<dbReference type="OMA" id="GPQFTFP"/>
<name>A0A078AVG9_STYLE</name>
<dbReference type="NCBIfam" id="TIGR00231">
    <property type="entry name" value="small_GTP"/>
    <property type="match status" value="1"/>
</dbReference>
<dbReference type="InterPro" id="IPR031157">
    <property type="entry name" value="G_TR_CS"/>
</dbReference>
<reference evidence="7 8" key="1">
    <citation type="submission" date="2014-06" db="EMBL/GenBank/DDBJ databases">
        <authorList>
            <person name="Swart Estienne"/>
        </authorList>
    </citation>
    <scope>NUCLEOTIDE SEQUENCE [LARGE SCALE GENOMIC DNA]</scope>
    <source>
        <strain evidence="7 8">130c</strain>
    </source>
</reference>
<dbReference type="SMART" id="SM00889">
    <property type="entry name" value="EFG_IV"/>
    <property type="match status" value="1"/>
</dbReference>
<dbReference type="Pfam" id="PF03764">
    <property type="entry name" value="EFG_IV"/>
    <property type="match status" value="1"/>
</dbReference>
<dbReference type="Pfam" id="PF00679">
    <property type="entry name" value="EFG_C"/>
    <property type="match status" value="1"/>
</dbReference>
<dbReference type="PROSITE" id="PS51722">
    <property type="entry name" value="G_TR_2"/>
    <property type="match status" value="1"/>
</dbReference>
<organism evidence="7 8">
    <name type="scientific">Stylonychia lemnae</name>
    <name type="common">Ciliate</name>
    <dbReference type="NCBI Taxonomy" id="5949"/>
    <lineage>
        <taxon>Eukaryota</taxon>
        <taxon>Sar</taxon>
        <taxon>Alveolata</taxon>
        <taxon>Ciliophora</taxon>
        <taxon>Intramacronucleata</taxon>
        <taxon>Spirotrichea</taxon>
        <taxon>Stichotrichia</taxon>
        <taxon>Sporadotrichida</taxon>
        <taxon>Oxytrichidae</taxon>
        <taxon>Stylonychinae</taxon>
        <taxon>Stylonychia</taxon>
    </lineage>
</organism>
<dbReference type="GO" id="GO:0005525">
    <property type="term" value="F:GTP binding"/>
    <property type="evidence" value="ECO:0007669"/>
    <property type="project" value="UniProtKB-KW"/>
</dbReference>
<feature type="coiled-coil region" evidence="5">
    <location>
        <begin position="608"/>
        <end position="635"/>
    </location>
</feature>
<dbReference type="InterPro" id="IPR020568">
    <property type="entry name" value="Ribosomal_Su5_D2-typ_SF"/>
</dbReference>
<dbReference type="GO" id="GO:0032790">
    <property type="term" value="P:ribosome disassembly"/>
    <property type="evidence" value="ECO:0007669"/>
    <property type="project" value="TreeGrafter"/>
</dbReference>
<dbReference type="Gene3D" id="3.30.70.240">
    <property type="match status" value="1"/>
</dbReference>
<feature type="domain" description="Tr-type G" evidence="6">
    <location>
        <begin position="32"/>
        <end position="322"/>
    </location>
</feature>
<dbReference type="SUPFAM" id="SSF54980">
    <property type="entry name" value="EF-G C-terminal domain-like"/>
    <property type="match status" value="2"/>
</dbReference>
<evidence type="ECO:0000259" key="6">
    <source>
        <dbReference type="PROSITE" id="PS51722"/>
    </source>
</evidence>
<dbReference type="SUPFAM" id="SSF54211">
    <property type="entry name" value="Ribosomal protein S5 domain 2-like"/>
    <property type="match status" value="1"/>
</dbReference>
<keyword evidence="5" id="KW-0175">Coiled coil</keyword>
<dbReference type="PANTHER" id="PTHR43261">
    <property type="entry name" value="TRANSLATION ELONGATION FACTOR G-RELATED"/>
    <property type="match status" value="1"/>
</dbReference>
<dbReference type="PRINTS" id="PR00315">
    <property type="entry name" value="ELONGATNFCT"/>
</dbReference>
<dbReference type="Gene3D" id="2.40.30.10">
    <property type="entry name" value="Translation factors"/>
    <property type="match status" value="1"/>
</dbReference>
<evidence type="ECO:0000256" key="2">
    <source>
        <dbReference type="ARBA" id="ARBA00022917"/>
    </source>
</evidence>
<dbReference type="FunFam" id="3.40.50.300:FF:000514">
    <property type="entry name" value="Ribosome-releasing factor 2, mitochondrial"/>
    <property type="match status" value="1"/>
</dbReference>
<dbReference type="InterPro" id="IPR009000">
    <property type="entry name" value="Transl_B-barrel_sf"/>
</dbReference>
<dbReference type="InterPro" id="IPR009022">
    <property type="entry name" value="EFG_III"/>
</dbReference>
<dbReference type="Proteomes" id="UP000039865">
    <property type="component" value="Unassembled WGS sequence"/>
</dbReference>
<dbReference type="OrthoDB" id="198619at2759"/>
<dbReference type="GO" id="GO:0005759">
    <property type="term" value="C:mitochondrial matrix"/>
    <property type="evidence" value="ECO:0007669"/>
    <property type="project" value="UniProtKB-ARBA"/>
</dbReference>
<keyword evidence="1" id="KW-0547">Nucleotide-binding</keyword>
<dbReference type="GO" id="GO:0003924">
    <property type="term" value="F:GTPase activity"/>
    <property type="evidence" value="ECO:0007669"/>
    <property type="project" value="InterPro"/>
</dbReference>
<keyword evidence="2" id="KW-0648">Protein biosynthesis</keyword>
<dbReference type="InParanoid" id="A0A078AVG9"/>
<protein>
    <submittedName>
        <fullName evidence="7">Translation elongation factor g</fullName>
    </submittedName>
</protein>
<accession>A0A078AVG9</accession>
<dbReference type="InterPro" id="IPR014721">
    <property type="entry name" value="Ribsml_uS5_D2-typ_fold_subgr"/>
</dbReference>
<evidence type="ECO:0000256" key="1">
    <source>
        <dbReference type="ARBA" id="ARBA00022741"/>
    </source>
</evidence>